<sequence>MNNGLSKPVTPHYFPKVREYVLPKPLYVIAPGSSRNSSKESYRSNDMVYNYYLEEAKKKTQEKNRNLKPKKMPSVRTHHTPNAYTQKPRSNNQTFSNSPASKSSEETLKAVQKADHSRNPSSFSDSKHFVCLTCQKCVFNANHDACITKFLKEVNSRVESLHFTRIIFKCTQMIKRTATASVDNTSGPDPQRKERQEEGINIEESFAPVTRIEAIRIFIANVVHKNITIYQMDVKKAFLNGELKEEDIDMSLTAYADADHAGCQDTRRSTSGSAQFLGDKLVSWSSKKQKSTVISNYGFQFNKIPLYCDNKSVIALCCNNVQHSRSRWRMESWSYTLLYTSRLLDAACKSALNLLKKGLLKDSILQAQNPVKEILLKLTLPDHRIIKDGGEAKRKGISKDKYAINSEMFNLFEMDVDLFTCNTPLWMVFNEFKRLSSMENDLFTYELGVVEDFYFSCVEQQLDNLRNDNLAVYERKVCYDEYEKTYAEVVIFINKILDNLIVTWLIRSYKRTFKYYMEIKKQKEVHGLDADMEYDPSNVNFAEWLALKFSDNKKMDWYMKNMLWIYWIRGDDEEEMTDEELSDLEEENLNHGWFDNHEPMENNDDDSKDLGDYLIPNEGPCYVNKEDERPKERMCKLLGIPYMKPPTCKSEKFE</sequence>
<feature type="non-terminal residue" evidence="3">
    <location>
        <position position="654"/>
    </location>
</feature>
<proteinExistence type="predicted"/>
<dbReference type="PANTHER" id="PTHR11439:SF483">
    <property type="entry name" value="PEPTIDE SYNTHASE GLIP-LIKE, PUTATIVE (AFU_ORTHOLOGUE AFUA_3G12920)-RELATED"/>
    <property type="match status" value="1"/>
</dbReference>
<dbReference type="EMBL" id="BKCJ010009783">
    <property type="protein sequence ID" value="GEU88591.1"/>
    <property type="molecule type" value="Genomic_DNA"/>
</dbReference>
<protein>
    <submittedName>
        <fullName evidence="3">Uncharacterized mitochondrial protein AtMg00810-like</fullName>
    </submittedName>
</protein>
<evidence type="ECO:0000256" key="1">
    <source>
        <dbReference type="SAM" id="MobiDB-lite"/>
    </source>
</evidence>
<dbReference type="InterPro" id="IPR013103">
    <property type="entry name" value="RVT_2"/>
</dbReference>
<feature type="compositionally biased region" description="Basic and acidic residues" evidence="1">
    <location>
        <begin position="103"/>
        <end position="118"/>
    </location>
</feature>
<name>A0A6L2NQC1_TANCI</name>
<feature type="region of interest" description="Disordered" evidence="1">
    <location>
        <begin position="180"/>
        <end position="199"/>
    </location>
</feature>
<reference evidence="3" key="1">
    <citation type="journal article" date="2019" name="Sci. Rep.">
        <title>Draft genome of Tanacetum cinerariifolium, the natural source of mosquito coil.</title>
        <authorList>
            <person name="Yamashiro T."/>
            <person name="Shiraishi A."/>
            <person name="Satake H."/>
            <person name="Nakayama K."/>
        </authorList>
    </citation>
    <scope>NUCLEOTIDE SEQUENCE</scope>
</reference>
<dbReference type="Pfam" id="PF07727">
    <property type="entry name" value="RVT_2"/>
    <property type="match status" value="1"/>
</dbReference>
<feature type="compositionally biased region" description="Polar residues" evidence="1">
    <location>
        <begin position="80"/>
        <end position="102"/>
    </location>
</feature>
<organism evidence="3">
    <name type="scientific">Tanacetum cinerariifolium</name>
    <name type="common">Dalmatian daisy</name>
    <name type="synonym">Chrysanthemum cinerariifolium</name>
    <dbReference type="NCBI Taxonomy" id="118510"/>
    <lineage>
        <taxon>Eukaryota</taxon>
        <taxon>Viridiplantae</taxon>
        <taxon>Streptophyta</taxon>
        <taxon>Embryophyta</taxon>
        <taxon>Tracheophyta</taxon>
        <taxon>Spermatophyta</taxon>
        <taxon>Magnoliopsida</taxon>
        <taxon>eudicotyledons</taxon>
        <taxon>Gunneridae</taxon>
        <taxon>Pentapetalae</taxon>
        <taxon>asterids</taxon>
        <taxon>campanulids</taxon>
        <taxon>Asterales</taxon>
        <taxon>Asteraceae</taxon>
        <taxon>Asteroideae</taxon>
        <taxon>Anthemideae</taxon>
        <taxon>Anthemidinae</taxon>
        <taxon>Tanacetum</taxon>
    </lineage>
</organism>
<comment type="caution">
    <text evidence="3">The sequence shown here is derived from an EMBL/GenBank/DDBJ whole genome shotgun (WGS) entry which is preliminary data.</text>
</comment>
<gene>
    <name evidence="3" type="ORF">Tci_060569</name>
</gene>
<evidence type="ECO:0000313" key="3">
    <source>
        <dbReference type="EMBL" id="GEU88591.1"/>
    </source>
</evidence>
<feature type="region of interest" description="Disordered" evidence="1">
    <location>
        <begin position="59"/>
        <end position="124"/>
    </location>
</feature>
<evidence type="ECO:0000259" key="2">
    <source>
        <dbReference type="Pfam" id="PF07727"/>
    </source>
</evidence>
<dbReference type="CDD" id="cd09272">
    <property type="entry name" value="RNase_HI_RT_Ty1"/>
    <property type="match status" value="1"/>
</dbReference>
<dbReference type="AlphaFoldDB" id="A0A6L2NQC1"/>
<dbReference type="PANTHER" id="PTHR11439">
    <property type="entry name" value="GAG-POL-RELATED RETROTRANSPOSON"/>
    <property type="match status" value="1"/>
</dbReference>
<feature type="region of interest" description="Disordered" evidence="1">
    <location>
        <begin position="594"/>
        <end position="613"/>
    </location>
</feature>
<feature type="compositionally biased region" description="Basic residues" evidence="1">
    <location>
        <begin position="66"/>
        <end position="79"/>
    </location>
</feature>
<feature type="domain" description="Reverse transcriptase Ty1/copia-type" evidence="2">
    <location>
        <begin position="195"/>
        <end position="248"/>
    </location>
</feature>
<accession>A0A6L2NQC1</accession>